<gene>
    <name evidence="2" type="ORF">P0Y49_18960</name>
</gene>
<evidence type="ECO:0000313" key="3">
    <source>
        <dbReference type="Proteomes" id="UP001214530"/>
    </source>
</evidence>
<protein>
    <submittedName>
        <fullName evidence="2">Panacea domain-containing protein</fullName>
    </submittedName>
</protein>
<organism evidence="2 3">
    <name type="scientific">Candidatus Pedobacter colombiensis</name>
    <dbReference type="NCBI Taxonomy" id="3121371"/>
    <lineage>
        <taxon>Bacteria</taxon>
        <taxon>Pseudomonadati</taxon>
        <taxon>Bacteroidota</taxon>
        <taxon>Sphingobacteriia</taxon>
        <taxon>Sphingobacteriales</taxon>
        <taxon>Sphingobacteriaceae</taxon>
        <taxon>Pedobacter</taxon>
    </lineage>
</organism>
<reference evidence="2" key="1">
    <citation type="submission" date="2023-03" db="EMBL/GenBank/DDBJ databases">
        <title>Andean soil-derived lignocellulolytic bacterial consortium as a source of novel taxa and putative plastic-active enzymes.</title>
        <authorList>
            <person name="Diaz-Garcia L."/>
            <person name="Chuvochina M."/>
            <person name="Feuerriegel G."/>
            <person name="Bunk B."/>
            <person name="Sproer C."/>
            <person name="Streit W.R."/>
            <person name="Rodriguez L.M."/>
            <person name="Overmann J."/>
            <person name="Jimenez D.J."/>
        </authorList>
    </citation>
    <scope>NUCLEOTIDE SEQUENCE</scope>
    <source>
        <strain evidence="2">MAG 3858</strain>
    </source>
</reference>
<evidence type="ECO:0000313" key="2">
    <source>
        <dbReference type="EMBL" id="WEK18859.1"/>
    </source>
</evidence>
<accession>A0AAJ6B6F1</accession>
<dbReference type="Proteomes" id="UP001214530">
    <property type="component" value="Chromosome"/>
</dbReference>
<evidence type="ECO:0000259" key="1">
    <source>
        <dbReference type="Pfam" id="PF13274"/>
    </source>
</evidence>
<name>A0AAJ6B6F1_9SPHI</name>
<dbReference type="Pfam" id="PF13274">
    <property type="entry name" value="SocA_Panacea"/>
    <property type="match status" value="1"/>
</dbReference>
<dbReference type="InterPro" id="IPR025272">
    <property type="entry name" value="SocA_Panacea"/>
</dbReference>
<sequence length="169" mass="19290">MQNMIQFELDKDKAINAVLYIINRLGPVKYHKLSKILYFAEQEHLKLYGRPITGDQYVAMEYGPVPSYAYDVFKYELSDKLSIQNKTVSALVDPDLEELSVSEINAIEHSIVNNQNLGFQALVDKSHDLAWENSRKLHPQLLDFIDIALAGGADEKMINYIQSSNEKLI</sequence>
<proteinExistence type="predicted"/>
<dbReference type="EMBL" id="CP119313">
    <property type="protein sequence ID" value="WEK18859.1"/>
    <property type="molecule type" value="Genomic_DNA"/>
</dbReference>
<dbReference type="AlphaFoldDB" id="A0AAJ6B6F1"/>
<feature type="domain" description="Antitoxin SocA-like Panacea" evidence="1">
    <location>
        <begin position="33"/>
        <end position="131"/>
    </location>
</feature>